<keyword evidence="1" id="KW-0472">Membrane</keyword>
<sequence>MNLSPPFLDIGYWLFKSLCVVYLYACSDLLNYTIHVQHYIRVKMSIFYSDSICRIHVPIPCRLYTRVNSGKFTQIL</sequence>
<protein>
    <submittedName>
        <fullName evidence="2">Uncharacterized protein</fullName>
    </submittedName>
</protein>
<evidence type="ECO:0000313" key="2">
    <source>
        <dbReference type="EMBL" id="JAH33654.1"/>
    </source>
</evidence>
<dbReference type="AlphaFoldDB" id="A0A0E9RWS4"/>
<reference evidence="2" key="1">
    <citation type="submission" date="2014-11" db="EMBL/GenBank/DDBJ databases">
        <authorList>
            <person name="Amaro Gonzalez C."/>
        </authorList>
    </citation>
    <scope>NUCLEOTIDE SEQUENCE</scope>
</reference>
<feature type="transmembrane region" description="Helical" evidence="1">
    <location>
        <begin position="12"/>
        <end position="34"/>
    </location>
</feature>
<reference evidence="2" key="2">
    <citation type="journal article" date="2015" name="Fish Shellfish Immunol.">
        <title>Early steps in the European eel (Anguilla anguilla)-Vibrio vulnificus interaction in the gills: Role of the RtxA13 toxin.</title>
        <authorList>
            <person name="Callol A."/>
            <person name="Pajuelo D."/>
            <person name="Ebbesson L."/>
            <person name="Teles M."/>
            <person name="MacKenzie S."/>
            <person name="Amaro C."/>
        </authorList>
    </citation>
    <scope>NUCLEOTIDE SEQUENCE</scope>
</reference>
<organism evidence="2">
    <name type="scientific">Anguilla anguilla</name>
    <name type="common">European freshwater eel</name>
    <name type="synonym">Muraena anguilla</name>
    <dbReference type="NCBI Taxonomy" id="7936"/>
    <lineage>
        <taxon>Eukaryota</taxon>
        <taxon>Metazoa</taxon>
        <taxon>Chordata</taxon>
        <taxon>Craniata</taxon>
        <taxon>Vertebrata</taxon>
        <taxon>Euteleostomi</taxon>
        <taxon>Actinopterygii</taxon>
        <taxon>Neopterygii</taxon>
        <taxon>Teleostei</taxon>
        <taxon>Anguilliformes</taxon>
        <taxon>Anguillidae</taxon>
        <taxon>Anguilla</taxon>
    </lineage>
</organism>
<proteinExistence type="predicted"/>
<keyword evidence="1" id="KW-1133">Transmembrane helix</keyword>
<evidence type="ECO:0000256" key="1">
    <source>
        <dbReference type="SAM" id="Phobius"/>
    </source>
</evidence>
<keyword evidence="1" id="KW-0812">Transmembrane</keyword>
<dbReference type="EMBL" id="GBXM01074923">
    <property type="protein sequence ID" value="JAH33654.1"/>
    <property type="molecule type" value="Transcribed_RNA"/>
</dbReference>
<accession>A0A0E9RWS4</accession>
<name>A0A0E9RWS4_ANGAN</name>